<evidence type="ECO:0000313" key="4">
    <source>
        <dbReference type="Proteomes" id="UP001597114"/>
    </source>
</evidence>
<evidence type="ECO:0000313" key="3">
    <source>
        <dbReference type="EMBL" id="MFD1518974.1"/>
    </source>
</evidence>
<evidence type="ECO:0000256" key="2">
    <source>
        <dbReference type="ARBA" id="ARBA00049106"/>
    </source>
</evidence>
<proteinExistence type="inferred from homology"/>
<evidence type="ECO:0000256" key="1">
    <source>
        <dbReference type="ARBA" id="ARBA00008710"/>
    </source>
</evidence>
<comment type="similarity">
    <text evidence="1">Belongs to the F420H(2)-dependent quinone reductase family.</text>
</comment>
<dbReference type="PANTHER" id="PTHR39428:SF1">
    <property type="entry name" value="F420H(2)-DEPENDENT QUINONE REDUCTASE RV1261C"/>
    <property type="match status" value="1"/>
</dbReference>
<gene>
    <name evidence="3" type="ORF">ACFSJD_15870</name>
</gene>
<dbReference type="SUPFAM" id="SSF50475">
    <property type="entry name" value="FMN-binding split barrel"/>
    <property type="match status" value="1"/>
</dbReference>
<dbReference type="EMBL" id="JBHUCO010000015">
    <property type="protein sequence ID" value="MFD1518974.1"/>
    <property type="molecule type" value="Genomic_DNA"/>
</dbReference>
<dbReference type="PANTHER" id="PTHR39428">
    <property type="entry name" value="F420H(2)-DEPENDENT QUINONE REDUCTASE RV1261C"/>
    <property type="match status" value="1"/>
</dbReference>
<dbReference type="Gene3D" id="2.30.110.10">
    <property type="entry name" value="Electron Transport, Fmn-binding Protein, Chain A"/>
    <property type="match status" value="1"/>
</dbReference>
<comment type="catalytic activity">
    <reaction evidence="2">
        <text>oxidized coenzyme F420-(gamma-L-Glu)(n) + a quinol + H(+) = reduced coenzyme F420-(gamma-L-Glu)(n) + a quinone</text>
        <dbReference type="Rhea" id="RHEA:39663"/>
        <dbReference type="Rhea" id="RHEA-COMP:12939"/>
        <dbReference type="Rhea" id="RHEA-COMP:14378"/>
        <dbReference type="ChEBI" id="CHEBI:15378"/>
        <dbReference type="ChEBI" id="CHEBI:24646"/>
        <dbReference type="ChEBI" id="CHEBI:132124"/>
        <dbReference type="ChEBI" id="CHEBI:133980"/>
        <dbReference type="ChEBI" id="CHEBI:139511"/>
    </reaction>
</comment>
<organism evidence="3 4">
    <name type="scientific">Pseudonocardia yunnanensis</name>
    <dbReference type="NCBI Taxonomy" id="58107"/>
    <lineage>
        <taxon>Bacteria</taxon>
        <taxon>Bacillati</taxon>
        <taxon>Actinomycetota</taxon>
        <taxon>Actinomycetes</taxon>
        <taxon>Pseudonocardiales</taxon>
        <taxon>Pseudonocardiaceae</taxon>
        <taxon>Pseudonocardia</taxon>
    </lineage>
</organism>
<reference evidence="4" key="1">
    <citation type="journal article" date="2019" name="Int. J. Syst. Evol. Microbiol.">
        <title>The Global Catalogue of Microorganisms (GCM) 10K type strain sequencing project: providing services to taxonomists for standard genome sequencing and annotation.</title>
        <authorList>
            <consortium name="The Broad Institute Genomics Platform"/>
            <consortium name="The Broad Institute Genome Sequencing Center for Infectious Disease"/>
            <person name="Wu L."/>
            <person name="Ma J."/>
        </authorList>
    </citation>
    <scope>NUCLEOTIDE SEQUENCE [LARGE SCALE GENOMIC DNA]</scope>
    <source>
        <strain evidence="4">CCM 7043</strain>
    </source>
</reference>
<dbReference type="Proteomes" id="UP001597114">
    <property type="component" value="Unassembled WGS sequence"/>
</dbReference>
<keyword evidence="4" id="KW-1185">Reference proteome</keyword>
<dbReference type="InterPro" id="IPR004378">
    <property type="entry name" value="F420H2_quin_Rdtase"/>
</dbReference>
<comment type="caution">
    <text evidence="3">The sequence shown here is derived from an EMBL/GenBank/DDBJ whole genome shotgun (WGS) entry which is preliminary data.</text>
</comment>
<dbReference type="RefSeq" id="WP_344718332.1">
    <property type="nucleotide sequence ID" value="NZ_BAAAUS010000001.1"/>
</dbReference>
<accession>A0ABW4ETS2</accession>
<dbReference type="InterPro" id="IPR012349">
    <property type="entry name" value="Split_barrel_FMN-bd"/>
</dbReference>
<protein>
    <submittedName>
        <fullName evidence="3">Nitroreductase family deazaflavin-dependent oxidoreductase</fullName>
    </submittedName>
</protein>
<dbReference type="NCBIfam" id="TIGR00026">
    <property type="entry name" value="hi_GC_TIGR00026"/>
    <property type="match status" value="1"/>
</dbReference>
<name>A0ABW4ETS2_9PSEU</name>
<sequence length="151" mass="16181">MAEKPNWAEVNPPVIATFRANHGQVGGPFVASPILLLHTVGARTGQPRINPLTYLPDGDRFVVFGSDQGAPRHPDWFHNVVAQPAVQVEVGDEILAAIATVAEEPERSELFARQVAALPRFGEYQEKTSRTIPVVILTPSGPGAGDRPTGS</sequence>
<dbReference type="Pfam" id="PF04075">
    <property type="entry name" value="F420H2_quin_red"/>
    <property type="match status" value="1"/>
</dbReference>